<dbReference type="Gene3D" id="1.10.20.110">
    <property type="match status" value="1"/>
</dbReference>
<dbReference type="NCBIfam" id="NF006755">
    <property type="entry name" value="PRK09275.1"/>
    <property type="match status" value="1"/>
</dbReference>
<proteinExistence type="inferred from homology"/>
<dbReference type="InterPro" id="IPR004839">
    <property type="entry name" value="Aminotransferase_I/II_large"/>
</dbReference>
<evidence type="ECO:0000259" key="7">
    <source>
        <dbReference type="Pfam" id="PF00155"/>
    </source>
</evidence>
<keyword evidence="8" id="KW-0456">Lyase</keyword>
<gene>
    <name evidence="8" type="ORF">ACED33_05250</name>
</gene>
<keyword evidence="9" id="KW-1185">Reference proteome</keyword>
<name>A0ABV4LNQ2_VIBSP</name>
<dbReference type="InterPro" id="IPR004838">
    <property type="entry name" value="NHTrfase_class1_PyrdxlP-BS"/>
</dbReference>
<dbReference type="EC" id="2.6.1.-" evidence="6"/>
<evidence type="ECO:0000256" key="4">
    <source>
        <dbReference type="ARBA" id="ARBA00022679"/>
    </source>
</evidence>
<evidence type="ECO:0000313" key="9">
    <source>
        <dbReference type="Proteomes" id="UP001569200"/>
    </source>
</evidence>
<protein>
    <recommendedName>
        <fullName evidence="6">Aminotransferase</fullName>
        <ecNumber evidence="6">2.6.1.-</ecNumber>
    </recommendedName>
</protein>
<reference evidence="8 9" key="1">
    <citation type="submission" date="2024-06" db="EMBL/GenBank/DDBJ databases">
        <authorList>
            <person name="Steensen K."/>
            <person name="Seneca J."/>
            <person name="Bartlau N."/>
            <person name="Yu A.X."/>
            <person name="Polz M.F."/>
        </authorList>
    </citation>
    <scope>NUCLEOTIDE SEQUENCE [LARGE SCALE GENOMIC DNA]</scope>
    <source>
        <strain evidence="8 9">1F145</strain>
    </source>
</reference>
<accession>A0ABV4LNQ2</accession>
<evidence type="ECO:0000256" key="5">
    <source>
        <dbReference type="ARBA" id="ARBA00022898"/>
    </source>
</evidence>
<feature type="domain" description="Aminotransferase class I/classII large" evidence="7">
    <location>
        <begin position="181"/>
        <end position="515"/>
    </location>
</feature>
<dbReference type="PANTHER" id="PTHR46383:SF1">
    <property type="entry name" value="ASPARTATE AMINOTRANSFERASE"/>
    <property type="match status" value="1"/>
</dbReference>
<comment type="caution">
    <text evidence="8">The sequence shown here is derived from an EMBL/GenBank/DDBJ whole genome shotgun (WGS) entry which is preliminary data.</text>
</comment>
<dbReference type="RefSeq" id="WP_371690619.1">
    <property type="nucleotide sequence ID" value="NZ_JBGONW010000001.1"/>
</dbReference>
<dbReference type="InterPro" id="IPR015421">
    <property type="entry name" value="PyrdxlP-dep_Trfase_major"/>
</dbReference>
<dbReference type="InterPro" id="IPR015422">
    <property type="entry name" value="PyrdxlP-dep_Trfase_small"/>
</dbReference>
<dbReference type="SUPFAM" id="SSF53383">
    <property type="entry name" value="PLP-dependent transferases"/>
    <property type="match status" value="1"/>
</dbReference>
<organism evidence="8 9">
    <name type="scientific">Vibrio splendidus</name>
    <dbReference type="NCBI Taxonomy" id="29497"/>
    <lineage>
        <taxon>Bacteria</taxon>
        <taxon>Pseudomonadati</taxon>
        <taxon>Pseudomonadota</taxon>
        <taxon>Gammaproteobacteria</taxon>
        <taxon>Vibrionales</taxon>
        <taxon>Vibrionaceae</taxon>
        <taxon>Vibrio</taxon>
    </lineage>
</organism>
<dbReference type="Pfam" id="PF00155">
    <property type="entry name" value="Aminotran_1_2"/>
    <property type="match status" value="1"/>
</dbReference>
<comment type="similarity">
    <text evidence="2 6">Belongs to the class-I pyridoxal-phosphate-dependent aminotransferase family.</text>
</comment>
<dbReference type="NCBIfam" id="TIGR03801">
    <property type="entry name" value="asp_4_decarbox"/>
    <property type="match status" value="1"/>
</dbReference>
<dbReference type="GO" id="GO:0047688">
    <property type="term" value="F:aspartate 4-decarboxylase activity"/>
    <property type="evidence" value="ECO:0007669"/>
    <property type="project" value="UniProtKB-EC"/>
</dbReference>
<keyword evidence="3 6" id="KW-0032">Aminotransferase</keyword>
<dbReference type="Gene3D" id="3.90.1150.10">
    <property type="entry name" value="Aspartate Aminotransferase, domain 1"/>
    <property type="match status" value="1"/>
</dbReference>
<evidence type="ECO:0000256" key="3">
    <source>
        <dbReference type="ARBA" id="ARBA00022576"/>
    </source>
</evidence>
<dbReference type="GO" id="GO:0004069">
    <property type="term" value="F:L-aspartate:2-oxoglutarate aminotransferase activity"/>
    <property type="evidence" value="ECO:0007669"/>
    <property type="project" value="UniProtKB-EC"/>
</dbReference>
<dbReference type="Gene3D" id="3.40.640.10">
    <property type="entry name" value="Type I PLP-dependent aspartate aminotransferase-like (Major domain)"/>
    <property type="match status" value="1"/>
</dbReference>
<evidence type="ECO:0000313" key="8">
    <source>
        <dbReference type="EMBL" id="MEZ8180072.1"/>
    </source>
</evidence>
<keyword evidence="4 6" id="KW-0808">Transferase</keyword>
<dbReference type="EMBL" id="JBGOOW010000003">
    <property type="protein sequence ID" value="MEZ8180072.1"/>
    <property type="molecule type" value="Genomic_DNA"/>
</dbReference>
<dbReference type="InterPro" id="IPR022518">
    <property type="entry name" value="Aspartate_4-decarboxylase"/>
</dbReference>
<dbReference type="Proteomes" id="UP001569200">
    <property type="component" value="Unassembled WGS sequence"/>
</dbReference>
<evidence type="ECO:0000256" key="1">
    <source>
        <dbReference type="ARBA" id="ARBA00001933"/>
    </source>
</evidence>
<dbReference type="CDD" id="cd00609">
    <property type="entry name" value="AAT_like"/>
    <property type="match status" value="1"/>
</dbReference>
<evidence type="ECO:0000256" key="2">
    <source>
        <dbReference type="ARBA" id="ARBA00007441"/>
    </source>
</evidence>
<evidence type="ECO:0000256" key="6">
    <source>
        <dbReference type="RuleBase" id="RU000481"/>
    </source>
</evidence>
<sequence>MTTQNTVIDFSKFEDLSPFELKDKLIEVAQTVPDRALLDAGRGNPNFLATLPRKAFIRLGEFAVNEAERNYAYLGGDFGDFGGIPDGVGIVERFDTFAKEYQNDKGVQFIERALSYAKDRLGIQKQAFLNELVLAYLACNYPVPPRMLVNIEKVVKQYIAEEMYGPTPMTTDFDLFATEGGTASMTYTFQTMFNNGLLKKGDKVALITPIFTPYLEIPEFSEYELEIVELRLDETTWQLPMSEIEKLADTDIKLLCVVNPANPASVKFSDETLDNLTKFVNEQRNDLFIITDDVYGTFADDFVSLFAKLPYNTLCVYSFSKYFGATGWRLGTIGIQHKNVFDDTLRSFSEEKQCELDDRYKTLSPEPRDIKFIDRIVADSRSVALNHTAGLSLPQQVQMAMFALTCLMDSEGSYKAACKRIIRDRYITLYKNMGLEVEDNKDRVDYYTLLELDTLGGKLYGDAFVDWFKSNGKGKDFLFRLAHETGVILLPGKGFDTVHASVRVSLANLTHHEYELIGRATRKVLDEHFVEFQG</sequence>
<comment type="cofactor">
    <cofactor evidence="1 6">
        <name>pyridoxal 5'-phosphate</name>
        <dbReference type="ChEBI" id="CHEBI:597326"/>
    </cofactor>
</comment>
<dbReference type="InterPro" id="IPR015424">
    <property type="entry name" value="PyrdxlP-dep_Trfase"/>
</dbReference>
<dbReference type="PANTHER" id="PTHR46383">
    <property type="entry name" value="ASPARTATE AMINOTRANSFERASE"/>
    <property type="match status" value="1"/>
</dbReference>
<keyword evidence="5" id="KW-0663">Pyridoxal phosphate</keyword>
<dbReference type="PROSITE" id="PS00105">
    <property type="entry name" value="AA_TRANSFER_CLASS_1"/>
    <property type="match status" value="1"/>
</dbReference>
<dbReference type="InterPro" id="IPR050596">
    <property type="entry name" value="AspAT/PAT-like"/>
</dbReference>